<dbReference type="AlphaFoldDB" id="A0A9P5YK24"/>
<protein>
    <submittedName>
        <fullName evidence="1">Uncharacterized protein</fullName>
    </submittedName>
</protein>
<comment type="caution">
    <text evidence="1">The sequence shown here is derived from an EMBL/GenBank/DDBJ whole genome shotgun (WGS) entry which is preliminary data.</text>
</comment>
<name>A0A9P5YK24_9AGAR</name>
<evidence type="ECO:0000313" key="1">
    <source>
        <dbReference type="EMBL" id="KAF9471272.1"/>
    </source>
</evidence>
<proteinExistence type="predicted"/>
<gene>
    <name evidence="1" type="ORF">BDN70DRAFT_901473</name>
</gene>
<reference evidence="1" key="1">
    <citation type="submission" date="2020-11" db="EMBL/GenBank/DDBJ databases">
        <authorList>
            <consortium name="DOE Joint Genome Institute"/>
            <person name="Ahrendt S."/>
            <person name="Riley R."/>
            <person name="Andreopoulos W."/>
            <person name="Labutti K."/>
            <person name="Pangilinan J."/>
            <person name="Ruiz-Duenas F.J."/>
            <person name="Barrasa J.M."/>
            <person name="Sanchez-Garcia M."/>
            <person name="Camarero S."/>
            <person name="Miyauchi S."/>
            <person name="Serrano A."/>
            <person name="Linde D."/>
            <person name="Babiker R."/>
            <person name="Drula E."/>
            <person name="Ayuso-Fernandez I."/>
            <person name="Pacheco R."/>
            <person name="Padilla G."/>
            <person name="Ferreira P."/>
            <person name="Barriuso J."/>
            <person name="Kellner H."/>
            <person name="Castanera R."/>
            <person name="Alfaro M."/>
            <person name="Ramirez L."/>
            <person name="Pisabarro A.G."/>
            <person name="Kuo A."/>
            <person name="Tritt A."/>
            <person name="Lipzen A."/>
            <person name="He G."/>
            <person name="Yan M."/>
            <person name="Ng V."/>
            <person name="Cullen D."/>
            <person name="Martin F."/>
            <person name="Rosso M.-N."/>
            <person name="Henrissat B."/>
            <person name="Hibbett D."/>
            <person name="Martinez A.T."/>
            <person name="Grigoriev I.V."/>
        </authorList>
    </citation>
    <scope>NUCLEOTIDE SEQUENCE</scope>
    <source>
        <strain evidence="1">CIRM-BRFM 674</strain>
    </source>
</reference>
<dbReference type="Proteomes" id="UP000807469">
    <property type="component" value="Unassembled WGS sequence"/>
</dbReference>
<sequence>MEIIPRLQHSLSAITGPATLSSPYHLDSSYLQCFVNWDEGSLEDCLFRPAFLPLSMDCKLIIYIESNPQIIEGCTFAVNIYRKYYKAVCSATGKRVTRAAIQATLHVGETWLSDALEGSRLAQIYGRSGSDEVAKVVVELEIMSARNLVTNDNYLGRECVRMTMLAWKRLVPSVGFRIHRRWKGDPVKARLHELGVFELGILVQNGVMLAHLTPRFGEVK</sequence>
<accession>A0A9P5YK24</accession>
<dbReference type="OrthoDB" id="3062980at2759"/>
<organism evidence="1 2">
    <name type="scientific">Pholiota conissans</name>
    <dbReference type="NCBI Taxonomy" id="109636"/>
    <lineage>
        <taxon>Eukaryota</taxon>
        <taxon>Fungi</taxon>
        <taxon>Dikarya</taxon>
        <taxon>Basidiomycota</taxon>
        <taxon>Agaricomycotina</taxon>
        <taxon>Agaricomycetes</taxon>
        <taxon>Agaricomycetidae</taxon>
        <taxon>Agaricales</taxon>
        <taxon>Agaricineae</taxon>
        <taxon>Strophariaceae</taxon>
        <taxon>Pholiota</taxon>
    </lineage>
</organism>
<dbReference type="EMBL" id="MU155720">
    <property type="protein sequence ID" value="KAF9471272.1"/>
    <property type="molecule type" value="Genomic_DNA"/>
</dbReference>
<evidence type="ECO:0000313" key="2">
    <source>
        <dbReference type="Proteomes" id="UP000807469"/>
    </source>
</evidence>
<keyword evidence="2" id="KW-1185">Reference proteome</keyword>